<comment type="similarity">
    <text evidence="2 3">Belongs to the CDP-alcohol phosphatidyltransferase class-I family.</text>
</comment>
<feature type="active site" description="Proton acceptor" evidence="2">
    <location>
        <position position="89"/>
    </location>
</feature>
<keyword evidence="1 2" id="KW-0808">Transferase</keyword>
<organism evidence="4 5">
    <name type="scientific">Archaeoglobus veneficus (strain DSM 11195 / SNP6)</name>
    <dbReference type="NCBI Taxonomy" id="693661"/>
    <lineage>
        <taxon>Archaea</taxon>
        <taxon>Methanobacteriati</taxon>
        <taxon>Methanobacteriota</taxon>
        <taxon>Archaeoglobi</taxon>
        <taxon>Archaeoglobales</taxon>
        <taxon>Archaeoglobaceae</taxon>
        <taxon>Archaeoglobus</taxon>
    </lineage>
</organism>
<comment type="catalytic activity">
    <reaction evidence="2">
        <text>CDP-2,3-bis-O-(phytanyl)-sn-glycerol + 1D-myo-inositol 3-phosphate = saturated 1-archaetidyl-1D-myo-inositol 3-phosphate + CMP + H(+)</text>
        <dbReference type="Rhea" id="RHEA:36823"/>
        <dbReference type="ChEBI" id="CHEBI:15378"/>
        <dbReference type="ChEBI" id="CHEBI:58401"/>
        <dbReference type="ChEBI" id="CHEBI:60377"/>
        <dbReference type="ChEBI" id="CHEBI:74004"/>
        <dbReference type="ChEBI" id="CHEBI:74006"/>
        <dbReference type="EC" id="2.7.8.39"/>
    </reaction>
</comment>
<feature type="transmembrane region" description="Helical" evidence="2">
    <location>
        <begin position="32"/>
        <end position="59"/>
    </location>
</feature>
<accession>F2KT61</accession>
<dbReference type="eggNOG" id="arCOG00670">
    <property type="taxonomic scope" value="Archaea"/>
</dbReference>
<feature type="transmembrane region" description="Helical" evidence="2">
    <location>
        <begin position="94"/>
        <end position="120"/>
    </location>
</feature>
<keyword evidence="2" id="KW-0472">Membrane</keyword>
<feature type="binding site" evidence="2">
    <location>
        <position position="64"/>
    </location>
    <ligand>
        <name>Mg(2+)</name>
        <dbReference type="ChEBI" id="CHEBI:18420"/>
        <label>1</label>
    </ligand>
</feature>
<evidence type="ECO:0000256" key="2">
    <source>
        <dbReference type="HAMAP-Rule" id="MF_02242"/>
    </source>
</evidence>
<dbReference type="AlphaFoldDB" id="F2KT61"/>
<evidence type="ECO:0000256" key="1">
    <source>
        <dbReference type="ARBA" id="ARBA00022679"/>
    </source>
</evidence>
<feature type="binding site" evidence="2">
    <location>
        <position position="67"/>
    </location>
    <ligand>
        <name>Mg(2+)</name>
        <dbReference type="ChEBI" id="CHEBI:18420"/>
        <label>1</label>
    </ligand>
</feature>
<feature type="binding site" evidence="2">
    <location>
        <position position="85"/>
    </location>
    <ligand>
        <name>Mg(2+)</name>
        <dbReference type="ChEBI" id="CHEBI:18420"/>
        <label>1</label>
    </ligand>
</feature>
<keyword evidence="5" id="KW-1185">Reference proteome</keyword>
<keyword evidence="2" id="KW-1208">Phospholipid metabolism</keyword>
<protein>
    <recommendedName>
        <fullName evidence="2">Archaetidylinositol phosphate synthase</fullName>
        <shortName evidence="2">AIP synthase</shortName>
        <ecNumber evidence="2">2.7.8.39</ecNumber>
    </recommendedName>
</protein>
<comment type="pathway">
    <text evidence="2">Lipid metabolism; phospholipid metabolism.</text>
</comment>
<comment type="function">
    <text evidence="2">Catalyzes the formation of archaetidylinositol phosphate (AIP) from CDP-archaeol (CDP-ArOH or CDP-2,3-bis-(O-phytanyl)-sn-glycerol) and 1L-myo-inositol 1-phosphate (IP or 1D-myo-inositol 3-phosphate). AIP is a precursor of archaetidyl-myo-inositol (AI), an ether-type inositol phospholipid ubiquitously distributed in archaea membranes and essential for glycolipid biosynthesis in archaea.</text>
</comment>
<gene>
    <name evidence="4" type="ordered locus">Arcve_1081</name>
</gene>
<keyword evidence="2" id="KW-1003">Cell membrane</keyword>
<evidence type="ECO:0000256" key="3">
    <source>
        <dbReference type="RuleBase" id="RU003750"/>
    </source>
</evidence>
<comment type="subcellular location">
    <subcellularLocation>
        <location evidence="2">Cell membrane</location>
        <topology evidence="2">Multi-pass membrane protein</topology>
    </subcellularLocation>
</comment>
<dbReference type="OrthoDB" id="9904at2157"/>
<keyword evidence="2" id="KW-0479">Metal-binding</keyword>
<dbReference type="HOGENOM" id="CLU_080384_1_2_2"/>
<reference evidence="4 5" key="1">
    <citation type="submission" date="2011-03" db="EMBL/GenBank/DDBJ databases">
        <title>The complete genome of Archaeoglobus veneficus SNP6.</title>
        <authorList>
            <consortium name="US DOE Joint Genome Institute (JGI-PGF)"/>
            <person name="Lucas S."/>
            <person name="Copeland A."/>
            <person name="Lapidus A."/>
            <person name="Bruce D."/>
            <person name="Goodwin L."/>
            <person name="Pitluck S."/>
            <person name="Kyrpides N."/>
            <person name="Mavromatis K."/>
            <person name="Pagani I."/>
            <person name="Ivanova N."/>
            <person name="Mikhailova N."/>
            <person name="Lu M."/>
            <person name="Detter J.C."/>
            <person name="Tapia R."/>
            <person name="Han C."/>
            <person name="Land M."/>
            <person name="Hauser L."/>
            <person name="Markowitz V."/>
            <person name="Cheng J.-F."/>
            <person name="Hugenholtz P."/>
            <person name="Woyke T."/>
            <person name="Wu D."/>
            <person name="Spring S."/>
            <person name="Brambilla E."/>
            <person name="Klenk H.-P."/>
            <person name="Eisen J.A."/>
        </authorList>
    </citation>
    <scope>NUCLEOTIDE SEQUENCE [LARGE SCALE GENOMIC DNA]</scope>
    <source>
        <strain>SNP6</strain>
    </source>
</reference>
<comment type="cofactor">
    <cofactor evidence="2">
        <name>Mn(2+)</name>
        <dbReference type="ChEBI" id="CHEBI:29035"/>
    </cofactor>
    <cofactor evidence="2">
        <name>Mg(2+)</name>
        <dbReference type="ChEBI" id="CHEBI:18420"/>
    </cofactor>
    <text evidence="2">Binds 2 Mg(2+) or Mn(2+) ions per subunit.</text>
</comment>
<dbReference type="PROSITE" id="PS00379">
    <property type="entry name" value="CDP_ALCOHOL_P_TRANSF"/>
    <property type="match status" value="1"/>
</dbReference>
<feature type="binding site" evidence="2">
    <location>
        <position position="85"/>
    </location>
    <ligand>
        <name>Mg(2+)</name>
        <dbReference type="ChEBI" id="CHEBI:18420"/>
        <label>2</label>
    </ligand>
</feature>
<keyword evidence="2" id="KW-0812">Transmembrane</keyword>
<dbReference type="UniPathway" id="UPA00085"/>
<feature type="binding site" evidence="2">
    <location>
        <position position="89"/>
    </location>
    <ligand>
        <name>Mg(2+)</name>
        <dbReference type="ChEBI" id="CHEBI:18420"/>
        <label>2</label>
    </ligand>
</feature>
<evidence type="ECO:0000313" key="4">
    <source>
        <dbReference type="EMBL" id="AEA47091.1"/>
    </source>
</evidence>
<evidence type="ECO:0000313" key="5">
    <source>
        <dbReference type="Proteomes" id="UP000008136"/>
    </source>
</evidence>
<proteinExistence type="inferred from homology"/>
<dbReference type="GeneID" id="10394194"/>
<dbReference type="Gene3D" id="1.20.120.1760">
    <property type="match status" value="1"/>
</dbReference>
<dbReference type="InterPro" id="IPR043130">
    <property type="entry name" value="CDP-OH_PTrfase_TM_dom"/>
</dbReference>
<dbReference type="GO" id="GO:0016780">
    <property type="term" value="F:phosphotransferase activity, for other substituted phosphate groups"/>
    <property type="evidence" value="ECO:0007669"/>
    <property type="project" value="UniProtKB-UniRule"/>
</dbReference>
<dbReference type="InterPro" id="IPR048254">
    <property type="entry name" value="CDP_ALCOHOL_P_TRANSF_CS"/>
</dbReference>
<dbReference type="KEGG" id="ave:Arcve_1081"/>
<dbReference type="InterPro" id="IPR054868">
    <property type="entry name" value="archin_ph_syn"/>
</dbReference>
<keyword evidence="2" id="KW-0444">Lipid biosynthesis</keyword>
<dbReference type="RefSeq" id="WP_013683755.1">
    <property type="nucleotide sequence ID" value="NC_015320.1"/>
</dbReference>
<comment type="caution">
    <text evidence="2">Lacks conserved residue(s) required for the propagation of feature annotation.</text>
</comment>
<dbReference type="STRING" id="693661.Arcve_1081"/>
<dbReference type="NCBIfam" id="NF040950">
    <property type="entry name" value="archin_ph_syn"/>
    <property type="match status" value="1"/>
</dbReference>
<keyword evidence="2" id="KW-0460">Magnesium</keyword>
<dbReference type="GO" id="GO:0000287">
    <property type="term" value="F:magnesium ion binding"/>
    <property type="evidence" value="ECO:0007669"/>
    <property type="project" value="UniProtKB-UniRule"/>
</dbReference>
<keyword evidence="2" id="KW-0443">Lipid metabolism</keyword>
<name>F2KT61_ARCVS</name>
<keyword evidence="2" id="KW-1133">Transmembrane helix</keyword>
<dbReference type="InterPro" id="IPR000462">
    <property type="entry name" value="CDP-OH_P_trans"/>
</dbReference>
<feature type="binding site" evidence="2">
    <location>
        <position position="64"/>
    </location>
    <ligand>
        <name>Mg(2+)</name>
        <dbReference type="ChEBI" id="CHEBI:18420"/>
        <label>2</label>
    </ligand>
</feature>
<dbReference type="HAMAP" id="MF_02242">
    <property type="entry name" value="AIP_synthase"/>
    <property type="match status" value="1"/>
</dbReference>
<dbReference type="GO" id="GO:0008654">
    <property type="term" value="P:phospholipid biosynthetic process"/>
    <property type="evidence" value="ECO:0007669"/>
    <property type="project" value="UniProtKB-UniRule"/>
</dbReference>
<dbReference type="EMBL" id="CP002588">
    <property type="protein sequence ID" value="AEA47091.1"/>
    <property type="molecule type" value="Genomic_DNA"/>
</dbReference>
<dbReference type="Proteomes" id="UP000008136">
    <property type="component" value="Chromosome"/>
</dbReference>
<dbReference type="EC" id="2.7.8.39" evidence="2"/>
<dbReference type="Pfam" id="PF01066">
    <property type="entry name" value="CDP-OH_P_transf"/>
    <property type="match status" value="1"/>
</dbReference>
<keyword evidence="2" id="KW-0464">Manganese</keyword>
<dbReference type="InterPro" id="IPR044270">
    <property type="entry name" value="AIP_synthase"/>
</dbReference>
<sequence length="185" mass="19694">MLSQIKSYTTSLLTPITAVLAKAGLKPNHLTFLGLFFGFAAALLICQGMAVFGAMAVLLSGLMDMLDGALARNAGKTTPFGGFLDSVFDRYVDVAIFIALGVYGADWLIVSIALSGALLVSYTRARAEHIIPKCDVGIAERGERLLIIVAGLLTNHIWHAVAIVAVLSHITAIHRVIHTYSVSKS</sequence>
<dbReference type="GO" id="GO:0005886">
    <property type="term" value="C:plasma membrane"/>
    <property type="evidence" value="ECO:0007669"/>
    <property type="project" value="UniProtKB-SubCell"/>
</dbReference>